<keyword evidence="6 9" id="KW-1133">Transmembrane helix</keyword>
<feature type="transmembrane region" description="Helical" evidence="9">
    <location>
        <begin position="504"/>
        <end position="526"/>
    </location>
</feature>
<feature type="transmembrane region" description="Helical" evidence="9">
    <location>
        <begin position="364"/>
        <end position="383"/>
    </location>
</feature>
<feature type="transmembrane region" description="Helical" evidence="9">
    <location>
        <begin position="444"/>
        <end position="464"/>
    </location>
</feature>
<evidence type="ECO:0000256" key="4">
    <source>
        <dbReference type="ARBA" id="ARBA00022960"/>
    </source>
</evidence>
<feature type="transmembrane region" description="Helical" evidence="9">
    <location>
        <begin position="476"/>
        <end position="498"/>
    </location>
</feature>
<dbReference type="PANTHER" id="PTHR47019:SF1">
    <property type="entry name" value="LIPID II FLIPPASE MURJ"/>
    <property type="match status" value="1"/>
</dbReference>
<keyword evidence="7 9" id="KW-0472">Membrane</keyword>
<feature type="transmembrane region" description="Helical" evidence="9">
    <location>
        <begin position="219"/>
        <end position="243"/>
    </location>
</feature>
<feature type="transmembrane region" description="Helical" evidence="9">
    <location>
        <begin position="255"/>
        <end position="272"/>
    </location>
</feature>
<evidence type="ECO:0000256" key="8">
    <source>
        <dbReference type="SAM" id="MobiDB-lite"/>
    </source>
</evidence>
<dbReference type="Proteomes" id="UP000004431">
    <property type="component" value="Unassembled WGS sequence"/>
</dbReference>
<evidence type="ECO:0000256" key="5">
    <source>
        <dbReference type="ARBA" id="ARBA00022984"/>
    </source>
</evidence>
<dbReference type="CDD" id="cd13123">
    <property type="entry name" value="MATE_MurJ_like"/>
    <property type="match status" value="1"/>
</dbReference>
<evidence type="ECO:0000256" key="6">
    <source>
        <dbReference type="ARBA" id="ARBA00022989"/>
    </source>
</evidence>
<accession>A0ABN0AYN1</accession>
<gene>
    <name evidence="10" type="ORF">HMPREF9248_0710</name>
</gene>
<feature type="transmembrane region" description="Helical" evidence="9">
    <location>
        <begin position="538"/>
        <end position="565"/>
    </location>
</feature>
<comment type="caution">
    <text evidence="10">The sequence shown here is derived from an EMBL/GenBank/DDBJ whole genome shotgun (WGS) entry which is preliminary data.</text>
</comment>
<dbReference type="EMBL" id="AEDQ01000033">
    <property type="protein sequence ID" value="EFL43610.1"/>
    <property type="molecule type" value="Genomic_DNA"/>
</dbReference>
<keyword evidence="2" id="KW-1003">Cell membrane</keyword>
<feature type="transmembrane region" description="Helical" evidence="9">
    <location>
        <begin position="404"/>
        <end position="424"/>
    </location>
</feature>
<organism evidence="10 11">
    <name type="scientific">Fannyhessea vaginae PB189-T1-4</name>
    <dbReference type="NCBI Taxonomy" id="866774"/>
    <lineage>
        <taxon>Bacteria</taxon>
        <taxon>Bacillati</taxon>
        <taxon>Actinomycetota</taxon>
        <taxon>Coriobacteriia</taxon>
        <taxon>Coriobacteriales</taxon>
        <taxon>Atopobiaceae</taxon>
        <taxon>Fannyhessea</taxon>
    </lineage>
</organism>
<reference evidence="10 11" key="1">
    <citation type="submission" date="2010-08" db="EMBL/GenBank/DDBJ databases">
        <authorList>
            <person name="Durkin A.S."/>
            <person name="Madupu R."/>
            <person name="Torralba M."/>
            <person name="Gillis M."/>
            <person name="Methe B."/>
            <person name="Sutton G."/>
            <person name="Nelson K.E."/>
        </authorList>
    </citation>
    <scope>NUCLEOTIDE SEQUENCE [LARGE SCALE GENOMIC DNA]</scope>
    <source>
        <strain evidence="10 11">PB189-T1-4</strain>
    </source>
</reference>
<evidence type="ECO:0000256" key="9">
    <source>
        <dbReference type="SAM" id="Phobius"/>
    </source>
</evidence>
<evidence type="ECO:0000256" key="1">
    <source>
        <dbReference type="ARBA" id="ARBA00004651"/>
    </source>
</evidence>
<keyword evidence="5" id="KW-0573">Peptidoglycan synthesis</keyword>
<feature type="compositionally biased region" description="Low complexity" evidence="8">
    <location>
        <begin position="42"/>
        <end position="58"/>
    </location>
</feature>
<dbReference type="PANTHER" id="PTHR47019">
    <property type="entry name" value="LIPID II FLIPPASE MURJ"/>
    <property type="match status" value="1"/>
</dbReference>
<feature type="transmembrane region" description="Helical" evidence="9">
    <location>
        <begin position="116"/>
        <end position="135"/>
    </location>
</feature>
<feature type="compositionally biased region" description="Low complexity" evidence="8">
    <location>
        <begin position="66"/>
        <end position="89"/>
    </location>
</feature>
<comment type="subcellular location">
    <subcellularLocation>
        <location evidence="1">Cell membrane</location>
        <topology evidence="1">Multi-pass membrane protein</topology>
    </subcellularLocation>
</comment>
<keyword evidence="11" id="KW-1185">Reference proteome</keyword>
<keyword evidence="4" id="KW-0133">Cell shape</keyword>
<feature type="transmembrane region" description="Helical" evidence="9">
    <location>
        <begin position="141"/>
        <end position="162"/>
    </location>
</feature>
<evidence type="ECO:0000256" key="3">
    <source>
        <dbReference type="ARBA" id="ARBA00022692"/>
    </source>
</evidence>
<keyword evidence="3 9" id="KW-0812">Transmembrane</keyword>
<feature type="region of interest" description="Disordered" evidence="8">
    <location>
        <begin position="16"/>
        <end position="89"/>
    </location>
</feature>
<evidence type="ECO:0000256" key="2">
    <source>
        <dbReference type="ARBA" id="ARBA00022475"/>
    </source>
</evidence>
<dbReference type="InterPro" id="IPR051050">
    <property type="entry name" value="Lipid_II_flippase_MurJ/MviN"/>
</dbReference>
<sequence>MIRTCILLAHNRKAKRKLASNVTEHSVHTARSAFATSEKSAPAHAPAHAAGTHTRAPALHLRRTAVDPTAPTPSTSTNTSTSPSADTAANEQQLGKNTLLMSVLVMISRITGFVRTWAQAYALGVTVLASCYSVANNLPNQLYELVVGGMLVTAFLPVYLSVKKKLGTRAASDYASNLVSIVLLLMGVVCVVGFIFAYQVVYTQSFSAHSEFNADLCVYFFRFFAIEVVLYALSSIFSGVLNAERDYFWSSAAPIFNNVVTITSFFLYSALAATHSDLALLCLALGNPLGVLIQVVMQMPSLARHGIHLRLYINFKDPALKETLGIGVGSLVVMACAFATVSVQTSSALSVSADGASVAFYARLWFTLPYAIIAVPITTALFTELSHDIAARNIERYKTRIVEGTCRVLFFMIPCMMLLMLFAIPLVRFMAAGKFTHDNIIQTSWYLFFLSAALPSYAVAMYLQKVCSSLRVMMQYAAFVVIGSILQILVCLWATPLWGLCVPAASSVVIFSFVDIACFIMLHLRFSHIGILHIVASCLRGIVFGALGVFAAYGVLFALHMHALFFDAGVALSLAQLFAYICLSGIAALVVCFGGAFVLRVPELRMFLARRRAQVR</sequence>
<dbReference type="InterPro" id="IPR004268">
    <property type="entry name" value="MurJ"/>
</dbReference>
<evidence type="ECO:0000313" key="10">
    <source>
        <dbReference type="EMBL" id="EFL43610.1"/>
    </source>
</evidence>
<evidence type="ECO:0000313" key="11">
    <source>
        <dbReference type="Proteomes" id="UP000004431"/>
    </source>
</evidence>
<feature type="transmembrane region" description="Helical" evidence="9">
    <location>
        <begin position="577"/>
        <end position="601"/>
    </location>
</feature>
<protein>
    <submittedName>
        <fullName evidence="10">Integral membrane protein MviN</fullName>
    </submittedName>
</protein>
<feature type="transmembrane region" description="Helical" evidence="9">
    <location>
        <begin position="278"/>
        <end position="303"/>
    </location>
</feature>
<dbReference type="PRINTS" id="PR01806">
    <property type="entry name" value="VIRFACTRMVIN"/>
</dbReference>
<dbReference type="Pfam" id="PF03023">
    <property type="entry name" value="MurJ"/>
    <property type="match status" value="1"/>
</dbReference>
<feature type="transmembrane region" description="Helical" evidence="9">
    <location>
        <begin position="174"/>
        <end position="199"/>
    </location>
</feature>
<evidence type="ECO:0000256" key="7">
    <source>
        <dbReference type="ARBA" id="ARBA00023136"/>
    </source>
</evidence>
<name>A0ABN0AYN1_9ACTN</name>
<feature type="transmembrane region" description="Helical" evidence="9">
    <location>
        <begin position="324"/>
        <end position="344"/>
    </location>
</feature>
<proteinExistence type="predicted"/>